<name>A0A1I0MDH9_9BACT</name>
<keyword evidence="2" id="KW-0575">Peroxidase</keyword>
<dbReference type="Gene3D" id="1.20.1290.10">
    <property type="entry name" value="AhpD-like"/>
    <property type="match status" value="1"/>
</dbReference>
<dbReference type="InterPro" id="IPR004675">
    <property type="entry name" value="AhpD_core"/>
</dbReference>
<dbReference type="OrthoDB" id="9801997at2"/>
<dbReference type="Pfam" id="PF02627">
    <property type="entry name" value="CMD"/>
    <property type="match status" value="1"/>
</dbReference>
<dbReference type="InterPro" id="IPR003779">
    <property type="entry name" value="CMD-like"/>
</dbReference>
<reference evidence="3" key="1">
    <citation type="submission" date="2016-10" db="EMBL/GenBank/DDBJ databases">
        <authorList>
            <person name="Varghese N."/>
            <person name="Submissions S."/>
        </authorList>
    </citation>
    <scope>NUCLEOTIDE SEQUENCE [LARGE SCALE GENOMIC DNA]</scope>
    <source>
        <strain evidence="3">CGMCC 1.12402</strain>
    </source>
</reference>
<dbReference type="GO" id="GO:0051920">
    <property type="term" value="F:peroxiredoxin activity"/>
    <property type="evidence" value="ECO:0007669"/>
    <property type="project" value="InterPro"/>
</dbReference>
<keyword evidence="3" id="KW-1185">Reference proteome</keyword>
<protein>
    <submittedName>
        <fullName evidence="2">Alkylhydroperoxidase AhpD family core domain-containing protein</fullName>
    </submittedName>
</protein>
<keyword evidence="2" id="KW-0560">Oxidoreductase</keyword>
<dbReference type="NCBIfam" id="TIGR00778">
    <property type="entry name" value="ahpD_dom"/>
    <property type="match status" value="1"/>
</dbReference>
<dbReference type="AlphaFoldDB" id="A0A1I0MDH9"/>
<dbReference type="PANTHER" id="PTHR34846:SF10">
    <property type="entry name" value="CYTOPLASMIC PROTEIN"/>
    <property type="match status" value="1"/>
</dbReference>
<feature type="domain" description="Carboxymuconolactone decarboxylase-like" evidence="1">
    <location>
        <begin position="17"/>
        <end position="92"/>
    </location>
</feature>
<dbReference type="PANTHER" id="PTHR34846">
    <property type="entry name" value="4-CARBOXYMUCONOLACTONE DECARBOXYLASE FAMILY PROTEIN (AFU_ORTHOLOGUE AFUA_6G11590)"/>
    <property type="match status" value="1"/>
</dbReference>
<sequence>MARIEFNQLPKGLYEKVFAVEQYVESSGLDVRLLELMRYRVSQINHCLYCLDMHFKLAKKFGETDLRLYSVSGWEEAPYYSEKERAVLHFAEKLTQLNSTVVSDEDFERLSDYFTQEEVAHLTLAVAQINTWNRLMDAFRFEPGNFKAD</sequence>
<dbReference type="RefSeq" id="WP_090256614.1">
    <property type="nucleotide sequence ID" value="NZ_FOIR01000001.1"/>
</dbReference>
<evidence type="ECO:0000313" key="3">
    <source>
        <dbReference type="Proteomes" id="UP000199437"/>
    </source>
</evidence>
<dbReference type="EMBL" id="FOIR01000001">
    <property type="protein sequence ID" value="SEV86178.1"/>
    <property type="molecule type" value="Genomic_DNA"/>
</dbReference>
<gene>
    <name evidence="2" type="ORF">SAMN05216290_0289</name>
</gene>
<dbReference type="STRING" id="1267423.SAMN05216290_0289"/>
<dbReference type="InterPro" id="IPR029032">
    <property type="entry name" value="AhpD-like"/>
</dbReference>
<proteinExistence type="predicted"/>
<accession>A0A1I0MDH9</accession>
<dbReference type="GeneID" id="99985052"/>
<evidence type="ECO:0000313" key="2">
    <source>
        <dbReference type="EMBL" id="SEV86178.1"/>
    </source>
</evidence>
<dbReference type="Proteomes" id="UP000199437">
    <property type="component" value="Unassembled WGS sequence"/>
</dbReference>
<organism evidence="2 3">
    <name type="scientific">Roseivirga pacifica</name>
    <dbReference type="NCBI Taxonomy" id="1267423"/>
    <lineage>
        <taxon>Bacteria</taxon>
        <taxon>Pseudomonadati</taxon>
        <taxon>Bacteroidota</taxon>
        <taxon>Cytophagia</taxon>
        <taxon>Cytophagales</taxon>
        <taxon>Roseivirgaceae</taxon>
        <taxon>Roseivirga</taxon>
    </lineage>
</organism>
<dbReference type="SUPFAM" id="SSF69118">
    <property type="entry name" value="AhpD-like"/>
    <property type="match status" value="1"/>
</dbReference>
<evidence type="ECO:0000259" key="1">
    <source>
        <dbReference type="Pfam" id="PF02627"/>
    </source>
</evidence>